<evidence type="ECO:0000256" key="1">
    <source>
        <dbReference type="SAM" id="Coils"/>
    </source>
</evidence>
<protein>
    <submittedName>
        <fullName evidence="4 5">Golgin subfamily A member 6-like protein 25</fullName>
    </submittedName>
</protein>
<sequence length="416" mass="51248">MHVSVCVSQCHGNECLARPSLYKARRRWEFPFCIWTRLLEKQTTTDQQTSKKMAQKKNRVNSQREEEVIKGIMEEERVNWASSYIQERREQLQNMLRSLDKNAAWMTENEKIERVYLKDQIESRIQMDAVQYEKEMEKERQKQQQEKRKKEIHKKYERYISANNELPDLIEKRRLKLEKMKEVMTLKQEVAKQQRWEKEMELRETFDKWMKKEQMKELKRREKWQKKEDEIEEKEEKERQQMTMKNAKKQRKMEMRREKAVKKMVEKEIKKEDERLKLEEERRKKEEREEQKKEKKEKKQEMKKSIKEAEKLRQLCEKERKKYLEKERRENKTKEEQRKGKHPEDFQDEEERKLERLTHNTRRFVAWDITCKNATTQQQSASLKGAPFPRMDRCIGPVSLEVILVEDVEDVLILCI</sequence>
<evidence type="ECO:0000313" key="4">
    <source>
        <dbReference type="RefSeq" id="XP_029004466.1"/>
    </source>
</evidence>
<gene>
    <name evidence="5" type="primary">LOC114854349</name>
    <name evidence="4" type="synonym">LOC114854348</name>
</gene>
<dbReference type="GeneID" id="114854349"/>
<organism evidence="3 5">
    <name type="scientific">Betta splendens</name>
    <name type="common">Siamese fighting fish</name>
    <dbReference type="NCBI Taxonomy" id="158456"/>
    <lineage>
        <taxon>Eukaryota</taxon>
        <taxon>Metazoa</taxon>
        <taxon>Chordata</taxon>
        <taxon>Craniata</taxon>
        <taxon>Vertebrata</taxon>
        <taxon>Euteleostomi</taxon>
        <taxon>Actinopterygii</taxon>
        <taxon>Neopterygii</taxon>
        <taxon>Teleostei</taxon>
        <taxon>Neoteleostei</taxon>
        <taxon>Acanthomorphata</taxon>
        <taxon>Anabantaria</taxon>
        <taxon>Anabantiformes</taxon>
        <taxon>Anabantoidei</taxon>
        <taxon>Osphronemidae</taxon>
        <taxon>Betta</taxon>
    </lineage>
</organism>
<evidence type="ECO:0000313" key="3">
    <source>
        <dbReference type="Proteomes" id="UP000515150"/>
    </source>
</evidence>
<feature type="compositionally biased region" description="Basic and acidic residues" evidence="2">
    <location>
        <begin position="220"/>
        <end position="240"/>
    </location>
</feature>
<feature type="region of interest" description="Disordered" evidence="2">
    <location>
        <begin position="220"/>
        <end position="310"/>
    </location>
</feature>
<reference evidence="4 5" key="1">
    <citation type="submission" date="2025-04" db="UniProtKB">
        <authorList>
            <consortium name="RefSeq"/>
        </authorList>
    </citation>
    <scope>IDENTIFICATION</scope>
</reference>
<evidence type="ECO:0000313" key="5">
    <source>
        <dbReference type="RefSeq" id="XP_029004471.1"/>
    </source>
</evidence>
<dbReference type="KEGG" id="bspl:114854348"/>
<keyword evidence="3" id="KW-1185">Reference proteome</keyword>
<keyword evidence="1" id="KW-0175">Coiled coil</keyword>
<dbReference type="RefSeq" id="XP_029004471.1">
    <property type="nucleotide sequence ID" value="XM_029148638.3"/>
</dbReference>
<proteinExistence type="predicted"/>
<dbReference type="KEGG" id="bspl:114854349"/>
<feature type="compositionally biased region" description="Basic and acidic residues" evidence="2">
    <location>
        <begin position="252"/>
        <end position="310"/>
    </location>
</feature>
<accession>A0A6P7MBU2</accession>
<evidence type="ECO:0000256" key="2">
    <source>
        <dbReference type="SAM" id="MobiDB-lite"/>
    </source>
</evidence>
<dbReference type="AlphaFoldDB" id="A0A6P7MBU2"/>
<name>A0A6P7MBU2_BETSP</name>
<feature type="coiled-coil region" evidence="1">
    <location>
        <begin position="89"/>
        <end position="155"/>
    </location>
</feature>
<feature type="region of interest" description="Disordered" evidence="2">
    <location>
        <begin position="323"/>
        <end position="353"/>
    </location>
</feature>
<dbReference type="Proteomes" id="UP000515150">
    <property type="component" value="Chromosome 4"/>
</dbReference>
<dbReference type="RefSeq" id="XP_029004466.1">
    <property type="nucleotide sequence ID" value="XM_029148633.3"/>
</dbReference>